<dbReference type="Gene3D" id="1.10.10.10">
    <property type="entry name" value="Winged helix-like DNA-binding domain superfamily/Winged helix DNA-binding domain"/>
    <property type="match status" value="1"/>
</dbReference>
<dbReference type="PANTHER" id="PTHR43133">
    <property type="entry name" value="RNA POLYMERASE ECF-TYPE SIGMA FACTO"/>
    <property type="match status" value="1"/>
</dbReference>
<evidence type="ECO:0000256" key="3">
    <source>
        <dbReference type="ARBA" id="ARBA00023082"/>
    </source>
</evidence>
<evidence type="ECO:0000313" key="8">
    <source>
        <dbReference type="Proteomes" id="UP000284751"/>
    </source>
</evidence>
<name>A0A412RC68_9FIRM</name>
<dbReference type="CDD" id="cd06171">
    <property type="entry name" value="Sigma70_r4"/>
    <property type="match status" value="1"/>
</dbReference>
<dbReference type="GO" id="GO:0006352">
    <property type="term" value="P:DNA-templated transcription initiation"/>
    <property type="evidence" value="ECO:0007669"/>
    <property type="project" value="InterPro"/>
</dbReference>
<protein>
    <submittedName>
        <fullName evidence="7">Sigma-70 family RNA polymerase sigma factor</fullName>
    </submittedName>
</protein>
<dbReference type="InterPro" id="IPR007627">
    <property type="entry name" value="RNA_pol_sigma70_r2"/>
</dbReference>
<feature type="domain" description="RNA polymerase sigma factor 70 region 4 type 2" evidence="6">
    <location>
        <begin position="108"/>
        <end position="157"/>
    </location>
</feature>
<dbReference type="InterPro" id="IPR013324">
    <property type="entry name" value="RNA_pol_sigma_r3/r4-like"/>
</dbReference>
<dbReference type="GO" id="GO:0003677">
    <property type="term" value="F:DNA binding"/>
    <property type="evidence" value="ECO:0007669"/>
    <property type="project" value="InterPro"/>
</dbReference>
<evidence type="ECO:0000259" key="5">
    <source>
        <dbReference type="Pfam" id="PF04542"/>
    </source>
</evidence>
<dbReference type="Pfam" id="PF08281">
    <property type="entry name" value="Sigma70_r4_2"/>
    <property type="match status" value="1"/>
</dbReference>
<dbReference type="GO" id="GO:0016987">
    <property type="term" value="F:sigma factor activity"/>
    <property type="evidence" value="ECO:0007669"/>
    <property type="project" value="UniProtKB-KW"/>
</dbReference>
<dbReference type="Gene3D" id="1.10.1740.10">
    <property type="match status" value="1"/>
</dbReference>
<dbReference type="InterPro" id="IPR013249">
    <property type="entry name" value="RNA_pol_sigma70_r4_t2"/>
</dbReference>
<dbReference type="InterPro" id="IPR014284">
    <property type="entry name" value="RNA_pol_sigma-70_dom"/>
</dbReference>
<keyword evidence="2" id="KW-0805">Transcription regulation</keyword>
<keyword evidence="3" id="KW-0731">Sigma factor</keyword>
<dbReference type="SUPFAM" id="SSF88946">
    <property type="entry name" value="Sigma2 domain of RNA polymerase sigma factors"/>
    <property type="match status" value="1"/>
</dbReference>
<dbReference type="SUPFAM" id="SSF88659">
    <property type="entry name" value="Sigma3 and sigma4 domains of RNA polymerase sigma factors"/>
    <property type="match status" value="1"/>
</dbReference>
<sequence>MKGGIAVGNESLRTNDSVDEILDTYGRMVYRLAYARTKNRYDADDVMQEVFLRYIRSGKEFADEEHRRAWLIRATINCSKTLLSSAWFRKTSPLEDTLTTELEEKSEVYYAVMDLPVKYRTVIHLYYYEDLSVSQISGLLKTKETTVKSQLHRARSLLKETLKGELF</sequence>
<dbReference type="AlphaFoldDB" id="A0A412RC68"/>
<dbReference type="Pfam" id="PF04542">
    <property type="entry name" value="Sigma70_r2"/>
    <property type="match status" value="1"/>
</dbReference>
<dbReference type="InterPro" id="IPR039425">
    <property type="entry name" value="RNA_pol_sigma-70-like"/>
</dbReference>
<proteinExistence type="inferred from homology"/>
<dbReference type="PANTHER" id="PTHR43133:SF51">
    <property type="entry name" value="RNA POLYMERASE SIGMA FACTOR"/>
    <property type="match status" value="1"/>
</dbReference>
<keyword evidence="4" id="KW-0804">Transcription</keyword>
<evidence type="ECO:0000256" key="4">
    <source>
        <dbReference type="ARBA" id="ARBA00023163"/>
    </source>
</evidence>
<organism evidence="7 8">
    <name type="scientific">[Clostridium] leptum</name>
    <dbReference type="NCBI Taxonomy" id="1535"/>
    <lineage>
        <taxon>Bacteria</taxon>
        <taxon>Bacillati</taxon>
        <taxon>Bacillota</taxon>
        <taxon>Clostridia</taxon>
        <taxon>Eubacteriales</taxon>
        <taxon>Oscillospiraceae</taxon>
        <taxon>Oscillospiraceae incertae sedis</taxon>
    </lineage>
</organism>
<evidence type="ECO:0000256" key="2">
    <source>
        <dbReference type="ARBA" id="ARBA00023015"/>
    </source>
</evidence>
<dbReference type="EMBL" id="QRTC01000041">
    <property type="protein sequence ID" value="RGQ38190.1"/>
    <property type="molecule type" value="Genomic_DNA"/>
</dbReference>
<dbReference type="NCBIfam" id="TIGR02937">
    <property type="entry name" value="sigma70-ECF"/>
    <property type="match status" value="1"/>
</dbReference>
<comment type="caution">
    <text evidence="7">The sequence shown here is derived from an EMBL/GenBank/DDBJ whole genome shotgun (WGS) entry which is preliminary data.</text>
</comment>
<evidence type="ECO:0000259" key="6">
    <source>
        <dbReference type="Pfam" id="PF08281"/>
    </source>
</evidence>
<evidence type="ECO:0000256" key="1">
    <source>
        <dbReference type="ARBA" id="ARBA00010641"/>
    </source>
</evidence>
<gene>
    <name evidence="7" type="ORF">DWY99_09985</name>
</gene>
<accession>A0A412RC68</accession>
<comment type="similarity">
    <text evidence="1">Belongs to the sigma-70 factor family. ECF subfamily.</text>
</comment>
<dbReference type="InterPro" id="IPR013325">
    <property type="entry name" value="RNA_pol_sigma_r2"/>
</dbReference>
<dbReference type="Proteomes" id="UP000284751">
    <property type="component" value="Unassembled WGS sequence"/>
</dbReference>
<feature type="domain" description="RNA polymerase sigma-70 region 2" evidence="5">
    <location>
        <begin position="23"/>
        <end position="87"/>
    </location>
</feature>
<dbReference type="InterPro" id="IPR036388">
    <property type="entry name" value="WH-like_DNA-bd_sf"/>
</dbReference>
<evidence type="ECO:0000313" key="7">
    <source>
        <dbReference type="EMBL" id="RGQ38190.1"/>
    </source>
</evidence>
<reference evidence="7 8" key="1">
    <citation type="submission" date="2018-08" db="EMBL/GenBank/DDBJ databases">
        <title>A genome reference for cultivated species of the human gut microbiota.</title>
        <authorList>
            <person name="Zou Y."/>
            <person name="Xue W."/>
            <person name="Luo G."/>
        </authorList>
    </citation>
    <scope>NUCLEOTIDE SEQUENCE [LARGE SCALE GENOMIC DNA]</scope>
    <source>
        <strain evidence="7 8">AF28-26</strain>
    </source>
</reference>